<evidence type="ECO:0000256" key="1">
    <source>
        <dbReference type="ARBA" id="ARBA00004123"/>
    </source>
</evidence>
<keyword evidence="3 4" id="KW-0539">Nucleus</keyword>
<dbReference type="InterPro" id="IPR003822">
    <property type="entry name" value="PAH"/>
</dbReference>
<comment type="subcellular location">
    <subcellularLocation>
        <location evidence="1 4">Nucleus</location>
    </subcellularLocation>
</comment>
<dbReference type="InterPro" id="IPR036600">
    <property type="entry name" value="PAH_sf"/>
</dbReference>
<feature type="compositionally biased region" description="Low complexity" evidence="6">
    <location>
        <begin position="224"/>
        <end position="245"/>
    </location>
</feature>
<evidence type="ECO:0000256" key="5">
    <source>
        <dbReference type="SAM" id="Coils"/>
    </source>
</evidence>
<feature type="coiled-coil region" evidence="5">
    <location>
        <begin position="359"/>
        <end position="449"/>
    </location>
</feature>
<feature type="compositionally biased region" description="Basic residues" evidence="6">
    <location>
        <begin position="838"/>
        <end position="849"/>
    </location>
</feature>
<feature type="compositionally biased region" description="Basic and acidic residues" evidence="6">
    <location>
        <begin position="1474"/>
        <end position="1486"/>
    </location>
</feature>
<evidence type="ECO:0000256" key="4">
    <source>
        <dbReference type="PROSITE-ProRule" id="PRU00810"/>
    </source>
</evidence>
<feature type="region of interest" description="Disordered" evidence="6">
    <location>
        <begin position="1454"/>
        <end position="1486"/>
    </location>
</feature>
<feature type="compositionally biased region" description="Low complexity" evidence="6">
    <location>
        <begin position="1668"/>
        <end position="1678"/>
    </location>
</feature>
<dbReference type="GO" id="GO:0005634">
    <property type="term" value="C:nucleus"/>
    <property type="evidence" value="ECO:0007669"/>
    <property type="project" value="UniProtKB-SubCell"/>
</dbReference>
<dbReference type="SMART" id="SM00761">
    <property type="entry name" value="HDAC_interact"/>
    <property type="match status" value="1"/>
</dbReference>
<feature type="region of interest" description="Disordered" evidence="6">
    <location>
        <begin position="755"/>
        <end position="849"/>
    </location>
</feature>
<protein>
    <submittedName>
        <fullName evidence="8">Sin3b-related</fullName>
    </submittedName>
</protein>
<dbReference type="InterPro" id="IPR013194">
    <property type="entry name" value="HDAC_interact_dom"/>
</dbReference>
<evidence type="ECO:0000313" key="9">
    <source>
        <dbReference type="Proteomes" id="UP001146793"/>
    </source>
</evidence>
<sequence length="1831" mass="215910">MTNDPRVTNLTKGTGSVGENYDQLAHMMQTRGNFQNLQPMSMYQQIRTGGMKSFPTSFGANFGGIGTNQNTNTNLPINNTMVTNIQLSQGQQPTIQQQVSTEQQQSKLQPQQFNLQPNLASQMGQMGEKDQNLLFQQQMYLEQQRQAFMQFQLQQYQQQQQQQQLQLQQQQQQQQQNNTSSEQKEQNEKKTAIDPQQQYANQLFQQQKQQQQQYLNTLQNASQQNQQQQLGQQQTQSQLSDQQSQPKTHNETRNLQESVKEQQEPQMGLGYMGMNGMMNPYGRNFGTQTGMGMGMGMGMPMGMGLGMPIGMGLGMPMGMRMGMPMGMNIGMPMQMGMNMGGGMGIPNTRLQNTSITSNKEEAMIEKQKQNNLKQQQQLEEQQQQQQQQQQLQQQLLLKQQFDQQQQLNRQQQQLQQQQLEQQQFKQEQIKLESNQVQQFNNQQQQQKQNPLTSNQIKTEMPMNSQTNQQDQVENMSVDDALLYLDEVRQKFSEDPQVYEKFLTIMKEFKDQTIDTPEVISRVTQLFKNHKDLILKFNQFLPQEYKVQESDIYQKVEELDTAIGYVNKIKNRFQSNSVVYRSFLDILQHYQQELITIDEVFKQVKTLFAGEDDLINEFGAFLPSLDINHESRSGTTQSNNHNINLQQQQQQLQQRQQQQNNNNLSFYQGDNRGLPNQQQLLKQQQLDQQQQHFLLQQQQIQQQQLQQQLLLQQQQQASQQQQFNNQQQLEQKQKQFLHQQQLQQFQQQFQLQQQQEEEEEEQIAQPQKKKRENNYNLKESISNKNDNSEDQDEYNDDDNFELNNNNLRKRTRNEMDKNRNTVISNNNNLNQGDYFAPRRSTRRSSAKNRLRSYIKQENQDEDEYIFEDETSQTNQKNKNYIQKQMVDIINNNMNTNNQQERSDENNFPKDKMEEEETQINKIKKIGEMNENQNVMDNEKTIRNVLNKKKIFFLELKEKLNENDFFDFLKSINLYLNGKLQKSELIDLVTPILTSFQNANNFENSDNNNNNNNNNNNSIIYLERFKQLLFHGDLSFDQWQEDLLIPMKDIDKQNLEKCSPSYYKLPNQYKRSSNEMNELEKSVLNFEWFSTTNSILKNSELFGEKKNKVNNNQFESNFRQLSKKNQKDGEKTNKLFSNMDYVFKIEETKINLDVSIENNLRFINQLEQLKELLTQSNDNNNSINIAKNKITFVAKDQLNIKCLKLLYQENYLEILKGLELNPFNALMVILKRLKKKNTVLLQKKKQIEKFLMKAHLKSLQNIINQKRMKLKFLMKTKLKKKLLFAEFLMNEITFVYDDIPLLEDTFKIINIIIQNPPLSSTGMFDPQIKKQQMNLLQKKMKENSKIEEERNDEIIKKRNNKINSKIGYYNNGQEGQLFSDDDNGIEIEKYGNEDENNNKEQNEKKMNYFNNKPIIDKLKFFINNFLSTFFKLSNQQKELIQTSTLFSKKIINGNKDQNLNQSKYNDNNNNNNNNDDNNKKNSIDEKPIEIEGTKVNKKSKKLQNSEILFAGMEFYSFFYLHQQFYRLLKQMKATLETLPENKIKNNSSKSLKKNIDFPQFLNTFSSLIRGEITQREFAIFCEQIFGSESCFYSQIGGFCMLILSQMKKLIFDTKTDYLLKLYEFERNNENFIENVYLSNCSVLMDSPNFFKFELNVLDNDNAKNKKKTNDNQNDGDGTINDNDKDNDTSSGNLGESGSANHKNNCNDLLYTIHINLIENQINRKENDLSTNLQKNKRINEKILSKFRAVDETNDKEFIIKHQIFLPRNSRKWKQRGEEATQSILILNELEQKFKLDTMESKYIEETEDFFYRFGWSKRSSKYQDSLKNENERK</sequence>
<comment type="caution">
    <text evidence="8">The sequence shown here is derived from an EMBL/GenBank/DDBJ whole genome shotgun (WGS) entry which is preliminary data.</text>
</comment>
<reference evidence="8" key="1">
    <citation type="submission" date="2022-08" db="EMBL/GenBank/DDBJ databases">
        <title>Novel sulphate-reducing endosymbionts in the free-living metamonad Anaeramoeba.</title>
        <authorList>
            <person name="Jerlstrom-Hultqvist J."/>
            <person name="Cepicka I."/>
            <person name="Gallot-Lavallee L."/>
            <person name="Salas-Leiva D."/>
            <person name="Curtis B.A."/>
            <person name="Zahonova K."/>
            <person name="Pipaliya S."/>
            <person name="Dacks J."/>
            <person name="Roger A.J."/>
        </authorList>
    </citation>
    <scope>NUCLEOTIDE SEQUENCE</scope>
    <source>
        <strain evidence="8">Busselton2</strain>
    </source>
</reference>
<gene>
    <name evidence="8" type="ORF">M0812_23607</name>
</gene>
<dbReference type="Gene3D" id="1.20.1160.11">
    <property type="entry name" value="Paired amphipathic helix"/>
    <property type="match status" value="2"/>
</dbReference>
<keyword evidence="5" id="KW-0175">Coiled coil</keyword>
<evidence type="ECO:0000256" key="2">
    <source>
        <dbReference type="ARBA" id="ARBA00022737"/>
    </source>
</evidence>
<organism evidence="8 9">
    <name type="scientific">Anaeramoeba flamelloides</name>
    <dbReference type="NCBI Taxonomy" id="1746091"/>
    <lineage>
        <taxon>Eukaryota</taxon>
        <taxon>Metamonada</taxon>
        <taxon>Anaeramoebidae</taxon>
        <taxon>Anaeramoeba</taxon>
    </lineage>
</organism>
<dbReference type="InterPro" id="IPR039774">
    <property type="entry name" value="Sin3-like"/>
</dbReference>
<feature type="compositionally biased region" description="Basic and acidic residues" evidence="6">
    <location>
        <begin position="182"/>
        <end position="192"/>
    </location>
</feature>
<accession>A0AAV7YP35</accession>
<feature type="compositionally biased region" description="Acidic residues" evidence="6">
    <location>
        <begin position="787"/>
        <end position="799"/>
    </location>
</feature>
<evidence type="ECO:0000256" key="3">
    <source>
        <dbReference type="ARBA" id="ARBA00023242"/>
    </source>
</evidence>
<feature type="compositionally biased region" description="Basic and acidic residues" evidence="6">
    <location>
        <begin position="248"/>
        <end position="263"/>
    </location>
</feature>
<dbReference type="FunFam" id="1.20.1160.11:FF:000001">
    <property type="entry name" value="Paired amphipathic helix protein Sin3"/>
    <property type="match status" value="1"/>
</dbReference>
<dbReference type="PROSITE" id="PS51477">
    <property type="entry name" value="PAH"/>
    <property type="match status" value="2"/>
</dbReference>
<evidence type="ECO:0000259" key="7">
    <source>
        <dbReference type="SMART" id="SM00761"/>
    </source>
</evidence>
<dbReference type="PANTHER" id="PTHR12346">
    <property type="entry name" value="SIN3B-RELATED"/>
    <property type="match status" value="1"/>
</dbReference>
<dbReference type="Proteomes" id="UP001146793">
    <property type="component" value="Unassembled WGS sequence"/>
</dbReference>
<keyword evidence="2" id="KW-0677">Repeat</keyword>
<feature type="compositionally biased region" description="Polar residues" evidence="6">
    <location>
        <begin position="819"/>
        <end position="830"/>
    </location>
</feature>
<dbReference type="SUPFAM" id="SSF47762">
    <property type="entry name" value="PAH2 domain"/>
    <property type="match status" value="2"/>
</dbReference>
<feature type="domain" description="Histone deacetylase interacting" evidence="7">
    <location>
        <begin position="1052"/>
        <end position="1181"/>
    </location>
</feature>
<feature type="compositionally biased region" description="Polar residues" evidence="6">
    <location>
        <begin position="1686"/>
        <end position="1697"/>
    </location>
</feature>
<feature type="region of interest" description="Disordered" evidence="6">
    <location>
        <begin position="1660"/>
        <end position="1697"/>
    </location>
</feature>
<evidence type="ECO:0000256" key="6">
    <source>
        <dbReference type="SAM" id="MobiDB-lite"/>
    </source>
</evidence>
<feature type="compositionally biased region" description="Polar residues" evidence="6">
    <location>
        <begin position="773"/>
        <end position="784"/>
    </location>
</feature>
<dbReference type="Pfam" id="PF02671">
    <property type="entry name" value="PAH"/>
    <property type="match status" value="2"/>
</dbReference>
<dbReference type="GO" id="GO:0003714">
    <property type="term" value="F:transcription corepressor activity"/>
    <property type="evidence" value="ECO:0007669"/>
    <property type="project" value="InterPro"/>
</dbReference>
<proteinExistence type="predicted"/>
<feature type="region of interest" description="Disordered" evidence="6">
    <location>
        <begin position="173"/>
        <end position="192"/>
    </location>
</feature>
<dbReference type="FunFam" id="1.20.1160.11:FF:000003">
    <property type="entry name" value="Paired amphipathic helix SIN3-like protein"/>
    <property type="match status" value="1"/>
</dbReference>
<name>A0AAV7YP35_9EUKA</name>
<evidence type="ECO:0000313" key="8">
    <source>
        <dbReference type="EMBL" id="KAJ3430596.1"/>
    </source>
</evidence>
<feature type="region of interest" description="Disordered" evidence="6">
    <location>
        <begin position="224"/>
        <end position="265"/>
    </location>
</feature>
<dbReference type="EMBL" id="JANTQA010000051">
    <property type="protein sequence ID" value="KAJ3430596.1"/>
    <property type="molecule type" value="Genomic_DNA"/>
</dbReference>
<feature type="compositionally biased region" description="Low complexity" evidence="6">
    <location>
        <begin position="1463"/>
        <end position="1473"/>
    </location>
</feature>